<feature type="compositionally biased region" description="Low complexity" evidence="1">
    <location>
        <begin position="210"/>
        <end position="228"/>
    </location>
</feature>
<protein>
    <submittedName>
        <fullName evidence="2">Uncharacterized protein</fullName>
    </submittedName>
</protein>
<feature type="compositionally biased region" description="Basic and acidic residues" evidence="1">
    <location>
        <begin position="418"/>
        <end position="437"/>
    </location>
</feature>
<feature type="compositionally biased region" description="Polar residues" evidence="1">
    <location>
        <begin position="168"/>
        <end position="209"/>
    </location>
</feature>
<evidence type="ECO:0000256" key="1">
    <source>
        <dbReference type="SAM" id="MobiDB-lite"/>
    </source>
</evidence>
<feature type="region of interest" description="Disordered" evidence="1">
    <location>
        <begin position="168"/>
        <end position="329"/>
    </location>
</feature>
<reference evidence="2 3" key="1">
    <citation type="journal article" date="2022" name="Allergy">
        <title>Genome assembly and annotation of Periplaneta americana reveal a comprehensive cockroach allergen profile.</title>
        <authorList>
            <person name="Wang L."/>
            <person name="Xiong Q."/>
            <person name="Saelim N."/>
            <person name="Wang L."/>
            <person name="Nong W."/>
            <person name="Wan A.T."/>
            <person name="Shi M."/>
            <person name="Liu X."/>
            <person name="Cao Q."/>
            <person name="Hui J.H.L."/>
            <person name="Sookrung N."/>
            <person name="Leung T.F."/>
            <person name="Tungtrongchitr A."/>
            <person name="Tsui S.K.W."/>
        </authorList>
    </citation>
    <scope>NUCLEOTIDE SEQUENCE [LARGE SCALE GENOMIC DNA]</scope>
    <source>
        <strain evidence="2">PWHHKU_190912</strain>
    </source>
</reference>
<name>A0ABQ8T1Q9_PERAM</name>
<dbReference type="EMBL" id="JAJSOF020000017">
    <property type="protein sequence ID" value="KAJ4439867.1"/>
    <property type="molecule type" value="Genomic_DNA"/>
</dbReference>
<keyword evidence="3" id="KW-1185">Reference proteome</keyword>
<proteinExistence type="predicted"/>
<organism evidence="2 3">
    <name type="scientific">Periplaneta americana</name>
    <name type="common">American cockroach</name>
    <name type="synonym">Blatta americana</name>
    <dbReference type="NCBI Taxonomy" id="6978"/>
    <lineage>
        <taxon>Eukaryota</taxon>
        <taxon>Metazoa</taxon>
        <taxon>Ecdysozoa</taxon>
        <taxon>Arthropoda</taxon>
        <taxon>Hexapoda</taxon>
        <taxon>Insecta</taxon>
        <taxon>Pterygota</taxon>
        <taxon>Neoptera</taxon>
        <taxon>Polyneoptera</taxon>
        <taxon>Dictyoptera</taxon>
        <taxon>Blattodea</taxon>
        <taxon>Blattoidea</taxon>
        <taxon>Blattidae</taxon>
        <taxon>Blattinae</taxon>
        <taxon>Periplaneta</taxon>
    </lineage>
</organism>
<sequence length="469" mass="50207">MSRSGRNYGKKPPDIGLQMECHDDALTPEQAAAYNKGEKEYKEVTAKLEQMMKNLGGEIVEKTDNVYVMQMNSSPPAPVPALTPTTPTTGKSVTSPVTRQSSALIAQPPPATNAMVQALQTATGPVILQRRCLACAWFQQPPAVVQPPAGTYQLMMDPRLGLIVGTVTSSQPTPGTPVIQDTTSLAKTPSAPSIQTRSTVHTRTSSARMQTPTTPTQAPTKLNLVSTTPPTPNPTPTVPSLRIKPPKPTPNQKATNLKPAPMPPSVSASASASSKASGSNARPTESNSVGGLSAGQTNKPWRPTTTGTVNAPVVDLTDDDGKPSSTNVADSREVTFNKLSGKTFPSLVVVARPHLRIKDMAQGTVSQERAALGRRGARGKGGHKEAKASERRKKNAVEREGPRPLRLRLEQVNSATHSADRRTTRSQKRAELEHPRYVVEVVGLEESRHAKKQQAGGEAKTKTKRRKLK</sequence>
<accession>A0ABQ8T1Q9</accession>
<evidence type="ECO:0000313" key="2">
    <source>
        <dbReference type="EMBL" id="KAJ4439867.1"/>
    </source>
</evidence>
<feature type="compositionally biased region" description="Low complexity" evidence="1">
    <location>
        <begin position="265"/>
        <end position="281"/>
    </location>
</feature>
<evidence type="ECO:0000313" key="3">
    <source>
        <dbReference type="Proteomes" id="UP001148838"/>
    </source>
</evidence>
<feature type="compositionally biased region" description="Basic and acidic residues" evidence="1">
    <location>
        <begin position="382"/>
        <end position="409"/>
    </location>
</feature>
<gene>
    <name evidence="2" type="ORF">ANN_07995</name>
</gene>
<feature type="compositionally biased region" description="Polar residues" evidence="1">
    <location>
        <begin position="282"/>
        <end position="309"/>
    </location>
</feature>
<comment type="caution">
    <text evidence="2">The sequence shown here is derived from an EMBL/GenBank/DDBJ whole genome shotgun (WGS) entry which is preliminary data.</text>
</comment>
<dbReference type="Proteomes" id="UP001148838">
    <property type="component" value="Unassembled WGS sequence"/>
</dbReference>
<feature type="region of interest" description="Disordered" evidence="1">
    <location>
        <begin position="364"/>
        <end position="469"/>
    </location>
</feature>